<proteinExistence type="predicted"/>
<dbReference type="OrthoDB" id="10507145at2759"/>
<organism evidence="2">
    <name type="scientific">Oikopleura dioica</name>
    <name type="common">Tunicate</name>
    <dbReference type="NCBI Taxonomy" id="34765"/>
    <lineage>
        <taxon>Eukaryota</taxon>
        <taxon>Metazoa</taxon>
        <taxon>Chordata</taxon>
        <taxon>Tunicata</taxon>
        <taxon>Appendicularia</taxon>
        <taxon>Copelata</taxon>
        <taxon>Oikopleuridae</taxon>
        <taxon>Oikopleura</taxon>
    </lineage>
</organism>
<dbReference type="Proteomes" id="UP000001307">
    <property type="component" value="Unassembled WGS sequence"/>
</dbReference>
<feature type="region of interest" description="Disordered" evidence="1">
    <location>
        <begin position="188"/>
        <end position="291"/>
    </location>
</feature>
<sequence length="291" mass="32841">MASRDLKSKRESLTQSEDVEELQRAMDKYIAKNPSHNCELQIKITGQIKKRLQSGGKKYKGTIKEQAAREHQPDIRVVFKQVNENGHIVRPRKKNRLKRELPEPIDYMTVHGSQSQSTDSSQSPVIKRERRILSPIKRNNNEVINLDSSDSDDHSFDFGESTSIGVTQPGDDIHLDSIITGNIFTRAASAEPSPDPNEPSTSTQILAPKTARKSRSVAQIFNDSSSEDEGPKSIKHEPSYSPLSQSMLKNESDDEDENDPNNLSNTCQSQNLFETSLNTHFSDENYPTRYR</sequence>
<keyword evidence="3" id="KW-1185">Reference proteome</keyword>
<evidence type="ECO:0000313" key="3">
    <source>
        <dbReference type="Proteomes" id="UP000001307"/>
    </source>
</evidence>
<evidence type="ECO:0000256" key="1">
    <source>
        <dbReference type="SAM" id="MobiDB-lite"/>
    </source>
</evidence>
<evidence type="ECO:0000313" key="2">
    <source>
        <dbReference type="EMBL" id="CBY17816.1"/>
    </source>
</evidence>
<accession>E4Y3H5</accession>
<feature type="region of interest" description="Disordered" evidence="1">
    <location>
        <begin position="143"/>
        <end position="173"/>
    </location>
</feature>
<feature type="compositionally biased region" description="Basic and acidic residues" evidence="1">
    <location>
        <begin position="1"/>
        <end position="12"/>
    </location>
</feature>
<dbReference type="InParanoid" id="E4Y3H5"/>
<feature type="compositionally biased region" description="Polar residues" evidence="1">
    <location>
        <begin position="263"/>
        <end position="280"/>
    </location>
</feature>
<protein>
    <submittedName>
        <fullName evidence="2">Uncharacterized protein</fullName>
    </submittedName>
</protein>
<feature type="region of interest" description="Disordered" evidence="1">
    <location>
        <begin position="1"/>
        <end position="20"/>
    </location>
</feature>
<feature type="compositionally biased region" description="Basic and acidic residues" evidence="1">
    <location>
        <begin position="229"/>
        <end position="238"/>
    </location>
</feature>
<reference evidence="2" key="1">
    <citation type="journal article" date="2010" name="Science">
        <title>Plasticity of animal genome architecture unmasked by rapid evolution of a pelagic tunicate.</title>
        <authorList>
            <person name="Denoeud F."/>
            <person name="Henriet S."/>
            <person name="Mungpakdee S."/>
            <person name="Aury J.M."/>
            <person name="Da Silva C."/>
            <person name="Brinkmann H."/>
            <person name="Mikhaleva J."/>
            <person name="Olsen L.C."/>
            <person name="Jubin C."/>
            <person name="Canestro C."/>
            <person name="Bouquet J.M."/>
            <person name="Danks G."/>
            <person name="Poulain J."/>
            <person name="Campsteijn C."/>
            <person name="Adamski M."/>
            <person name="Cross I."/>
            <person name="Yadetie F."/>
            <person name="Muffato M."/>
            <person name="Louis A."/>
            <person name="Butcher S."/>
            <person name="Tsagkogeorga G."/>
            <person name="Konrad A."/>
            <person name="Singh S."/>
            <person name="Jensen M.F."/>
            <person name="Cong E.H."/>
            <person name="Eikeseth-Otteraa H."/>
            <person name="Noel B."/>
            <person name="Anthouard V."/>
            <person name="Porcel B.M."/>
            <person name="Kachouri-Lafond R."/>
            <person name="Nishino A."/>
            <person name="Ugolini M."/>
            <person name="Chourrout P."/>
            <person name="Nishida H."/>
            <person name="Aasland R."/>
            <person name="Huzurbazar S."/>
            <person name="Westhof E."/>
            <person name="Delsuc F."/>
            <person name="Lehrach H."/>
            <person name="Reinhardt R."/>
            <person name="Weissenbach J."/>
            <person name="Roy S.W."/>
            <person name="Artiguenave F."/>
            <person name="Postlethwait J.H."/>
            <person name="Manak J.R."/>
            <person name="Thompson E.M."/>
            <person name="Jaillon O."/>
            <person name="Du Pasquier L."/>
            <person name="Boudinot P."/>
            <person name="Liberles D.A."/>
            <person name="Volff J.N."/>
            <person name="Philippe H."/>
            <person name="Lenhard B."/>
            <person name="Roest Crollius H."/>
            <person name="Wincker P."/>
            <person name="Chourrout D."/>
        </authorList>
    </citation>
    <scope>NUCLEOTIDE SEQUENCE [LARGE SCALE GENOMIC DNA]</scope>
</reference>
<gene>
    <name evidence="2" type="ORF">GSOID_T00001531001</name>
</gene>
<dbReference type="AlphaFoldDB" id="E4Y3H5"/>
<dbReference type="EMBL" id="FN654145">
    <property type="protein sequence ID" value="CBY17816.1"/>
    <property type="molecule type" value="Genomic_DNA"/>
</dbReference>
<name>E4Y3H5_OIKDI</name>